<dbReference type="VEuPathDB" id="AmoebaDB:NAEGRDRAFT_67609"/>
<dbReference type="GO" id="GO:0006412">
    <property type="term" value="P:translation"/>
    <property type="evidence" value="ECO:0007669"/>
    <property type="project" value="InterPro"/>
</dbReference>
<dbReference type="GeneID" id="8848252"/>
<proteinExistence type="predicted"/>
<dbReference type="RefSeq" id="XP_002677198.1">
    <property type="nucleotide sequence ID" value="XM_002677152.1"/>
</dbReference>
<evidence type="ECO:0000313" key="5">
    <source>
        <dbReference type="Proteomes" id="UP000006671"/>
    </source>
</evidence>
<feature type="region of interest" description="Disordered" evidence="3">
    <location>
        <begin position="82"/>
        <end position="111"/>
    </location>
</feature>
<gene>
    <name evidence="4" type="ORF">NAEGRDRAFT_67609</name>
</gene>
<dbReference type="EMBL" id="GG738868">
    <property type="protein sequence ID" value="EFC44454.1"/>
    <property type="molecule type" value="Genomic_DNA"/>
</dbReference>
<dbReference type="GO" id="GO:1990904">
    <property type="term" value="C:ribonucleoprotein complex"/>
    <property type="evidence" value="ECO:0007669"/>
    <property type="project" value="UniProtKB-KW"/>
</dbReference>
<feature type="region of interest" description="Disordered" evidence="3">
    <location>
        <begin position="1"/>
        <end position="42"/>
    </location>
</feature>
<accession>D2VFF6</accession>
<sequence>MRMYGSLARSGKVKAQTPRVPKTSEASTKYSTNKFRSKESDRGVSVTFEKYNTAKGWEKLEFIEAKKQESIIRRRTNDQWYHRSTDTNHKKWHRNHPKDGFYQSRQVVDNL</sequence>
<feature type="compositionally biased region" description="Polar residues" evidence="3">
    <location>
        <begin position="24"/>
        <end position="34"/>
    </location>
</feature>
<dbReference type="AlphaFoldDB" id="D2VFF6"/>
<dbReference type="GO" id="GO:0003735">
    <property type="term" value="F:structural constituent of ribosome"/>
    <property type="evidence" value="ECO:0007669"/>
    <property type="project" value="InterPro"/>
</dbReference>
<evidence type="ECO:0000313" key="4">
    <source>
        <dbReference type="EMBL" id="EFC44454.1"/>
    </source>
</evidence>
<keyword evidence="5" id="KW-1185">Reference proteome</keyword>
<reference evidence="4 5" key="1">
    <citation type="journal article" date="2010" name="Cell">
        <title>The genome of Naegleria gruberi illuminates early eukaryotic versatility.</title>
        <authorList>
            <person name="Fritz-Laylin L.K."/>
            <person name="Prochnik S.E."/>
            <person name="Ginger M.L."/>
            <person name="Dacks J.B."/>
            <person name="Carpenter M.L."/>
            <person name="Field M.C."/>
            <person name="Kuo A."/>
            <person name="Paredez A."/>
            <person name="Chapman J."/>
            <person name="Pham J."/>
            <person name="Shu S."/>
            <person name="Neupane R."/>
            <person name="Cipriano M."/>
            <person name="Mancuso J."/>
            <person name="Tu H."/>
            <person name="Salamov A."/>
            <person name="Lindquist E."/>
            <person name="Shapiro H."/>
            <person name="Lucas S."/>
            <person name="Grigoriev I.V."/>
            <person name="Cande W.Z."/>
            <person name="Fulton C."/>
            <person name="Rokhsar D.S."/>
            <person name="Dawson S.C."/>
        </authorList>
    </citation>
    <scope>NUCLEOTIDE SEQUENCE [LARGE SCALE GENOMIC DNA]</scope>
    <source>
        <strain evidence="4 5">NEG-M</strain>
    </source>
</reference>
<dbReference type="Pfam" id="PF04758">
    <property type="entry name" value="Ribosomal_S30"/>
    <property type="match status" value="1"/>
</dbReference>
<dbReference type="OrthoDB" id="199599at2759"/>
<dbReference type="InParanoid" id="D2VFF6"/>
<dbReference type="GO" id="GO:0005840">
    <property type="term" value="C:ribosome"/>
    <property type="evidence" value="ECO:0007669"/>
    <property type="project" value="UniProtKB-KW"/>
</dbReference>
<dbReference type="Proteomes" id="UP000006671">
    <property type="component" value="Unassembled WGS sequence"/>
</dbReference>
<protein>
    <submittedName>
        <fullName evidence="4">Predicted protein</fullName>
    </submittedName>
</protein>
<evidence type="ECO:0000256" key="2">
    <source>
        <dbReference type="ARBA" id="ARBA00023274"/>
    </source>
</evidence>
<keyword evidence="2" id="KW-0687">Ribonucleoprotein</keyword>
<dbReference type="KEGG" id="ngr:NAEGRDRAFT_67609"/>
<evidence type="ECO:0000256" key="1">
    <source>
        <dbReference type="ARBA" id="ARBA00022980"/>
    </source>
</evidence>
<keyword evidence="1" id="KW-0689">Ribosomal protein</keyword>
<evidence type="ECO:0000256" key="3">
    <source>
        <dbReference type="SAM" id="MobiDB-lite"/>
    </source>
</evidence>
<organism evidence="5">
    <name type="scientific">Naegleria gruberi</name>
    <name type="common">Amoeba</name>
    <dbReference type="NCBI Taxonomy" id="5762"/>
    <lineage>
        <taxon>Eukaryota</taxon>
        <taxon>Discoba</taxon>
        <taxon>Heterolobosea</taxon>
        <taxon>Tetramitia</taxon>
        <taxon>Eutetramitia</taxon>
        <taxon>Vahlkampfiidae</taxon>
        <taxon>Naegleria</taxon>
    </lineage>
</organism>
<dbReference type="InterPro" id="IPR006846">
    <property type="entry name" value="Ribosomal_eS30"/>
</dbReference>
<name>D2VFF6_NAEGR</name>